<feature type="compositionally biased region" description="Basic and acidic residues" evidence="1">
    <location>
        <begin position="1"/>
        <end position="10"/>
    </location>
</feature>
<reference evidence="2" key="1">
    <citation type="journal article" date="2023" name="GigaByte">
        <title>Genome assembly of the bearded iris, Iris pallida Lam.</title>
        <authorList>
            <person name="Bruccoleri R.E."/>
            <person name="Oakeley E.J."/>
            <person name="Faust A.M.E."/>
            <person name="Altorfer M."/>
            <person name="Dessus-Babus S."/>
            <person name="Burckhardt D."/>
            <person name="Oertli M."/>
            <person name="Naumann U."/>
            <person name="Petersen F."/>
            <person name="Wong J."/>
        </authorList>
    </citation>
    <scope>NUCLEOTIDE SEQUENCE</scope>
    <source>
        <strain evidence="2">GSM-AAB239-AS_SAM_17_03QT</strain>
    </source>
</reference>
<comment type="caution">
    <text evidence="2">The sequence shown here is derived from an EMBL/GenBank/DDBJ whole genome shotgun (WGS) entry which is preliminary data.</text>
</comment>
<name>A0AAX6H9T9_IRIPA</name>
<feature type="compositionally biased region" description="Basic and acidic residues" evidence="1">
    <location>
        <begin position="30"/>
        <end position="39"/>
    </location>
</feature>
<dbReference type="EMBL" id="JANAVB010011396">
    <property type="protein sequence ID" value="KAJ6837492.1"/>
    <property type="molecule type" value="Genomic_DNA"/>
</dbReference>
<keyword evidence="3" id="KW-1185">Reference proteome</keyword>
<organism evidence="2 3">
    <name type="scientific">Iris pallida</name>
    <name type="common">Sweet iris</name>
    <dbReference type="NCBI Taxonomy" id="29817"/>
    <lineage>
        <taxon>Eukaryota</taxon>
        <taxon>Viridiplantae</taxon>
        <taxon>Streptophyta</taxon>
        <taxon>Embryophyta</taxon>
        <taxon>Tracheophyta</taxon>
        <taxon>Spermatophyta</taxon>
        <taxon>Magnoliopsida</taxon>
        <taxon>Liliopsida</taxon>
        <taxon>Asparagales</taxon>
        <taxon>Iridaceae</taxon>
        <taxon>Iridoideae</taxon>
        <taxon>Irideae</taxon>
        <taxon>Iris</taxon>
    </lineage>
</organism>
<evidence type="ECO:0000313" key="2">
    <source>
        <dbReference type="EMBL" id="KAJ6837492.1"/>
    </source>
</evidence>
<protein>
    <submittedName>
        <fullName evidence="2">Glycine-rich protein 1-like</fullName>
    </submittedName>
</protein>
<dbReference type="AlphaFoldDB" id="A0AAX6H9T9"/>
<feature type="region of interest" description="Disordered" evidence="1">
    <location>
        <begin position="1"/>
        <end position="107"/>
    </location>
</feature>
<dbReference type="Proteomes" id="UP001140949">
    <property type="component" value="Unassembled WGS sequence"/>
</dbReference>
<feature type="compositionally biased region" description="Basic and acidic residues" evidence="1">
    <location>
        <begin position="50"/>
        <end position="64"/>
    </location>
</feature>
<reference evidence="2" key="2">
    <citation type="submission" date="2023-04" db="EMBL/GenBank/DDBJ databases">
        <authorList>
            <person name="Bruccoleri R.E."/>
            <person name="Oakeley E.J."/>
            <person name="Faust A.-M."/>
            <person name="Dessus-Babus S."/>
            <person name="Altorfer M."/>
            <person name="Burckhardt D."/>
            <person name="Oertli M."/>
            <person name="Naumann U."/>
            <person name="Petersen F."/>
            <person name="Wong J."/>
        </authorList>
    </citation>
    <scope>NUCLEOTIDE SEQUENCE</scope>
    <source>
        <strain evidence="2">GSM-AAB239-AS_SAM_17_03QT</strain>
        <tissue evidence="2">Leaf</tissue>
    </source>
</reference>
<evidence type="ECO:0000256" key="1">
    <source>
        <dbReference type="SAM" id="MobiDB-lite"/>
    </source>
</evidence>
<accession>A0AAX6H9T9</accession>
<gene>
    <name evidence="2" type="ORF">M6B38_120015</name>
</gene>
<proteinExistence type="predicted"/>
<evidence type="ECO:0000313" key="3">
    <source>
        <dbReference type="Proteomes" id="UP001140949"/>
    </source>
</evidence>
<sequence length="107" mass="11509">MGTARGEARGRRQRTRRGGQIGKRGSVAPERGDGTDNRSIKLGTEASGWCDDKLRHRRGSEARADPISTRSWREVQAAPIHAAQQSSRRIVGADLCSSGGARPGSSR</sequence>